<protein>
    <submittedName>
        <fullName evidence="2">Uncharacterized protein</fullName>
    </submittedName>
</protein>
<reference evidence="3" key="2">
    <citation type="submission" date="2015-01" db="EMBL/GenBank/DDBJ databases">
        <title>Evolutionary Origins and Diversification of the Mycorrhizal Mutualists.</title>
        <authorList>
            <consortium name="DOE Joint Genome Institute"/>
            <consortium name="Mycorrhizal Genomics Consortium"/>
            <person name="Kohler A."/>
            <person name="Kuo A."/>
            <person name="Nagy L.G."/>
            <person name="Floudas D."/>
            <person name="Copeland A."/>
            <person name="Barry K.W."/>
            <person name="Cichocki N."/>
            <person name="Veneault-Fourrey C."/>
            <person name="LaButti K."/>
            <person name="Lindquist E.A."/>
            <person name="Lipzen A."/>
            <person name="Lundell T."/>
            <person name="Morin E."/>
            <person name="Murat C."/>
            <person name="Riley R."/>
            <person name="Ohm R."/>
            <person name="Sun H."/>
            <person name="Tunlid A."/>
            <person name="Henrissat B."/>
            <person name="Grigoriev I.V."/>
            <person name="Hibbett D.S."/>
            <person name="Martin F."/>
        </authorList>
    </citation>
    <scope>NUCLEOTIDE SEQUENCE [LARGE SCALE GENOMIC DNA]</scope>
    <source>
        <strain evidence="3">h7</strain>
    </source>
</reference>
<feature type="compositionally biased region" description="Basic and acidic residues" evidence="1">
    <location>
        <begin position="7"/>
        <end position="46"/>
    </location>
</feature>
<organism evidence="2 3">
    <name type="scientific">Hebeloma cylindrosporum</name>
    <dbReference type="NCBI Taxonomy" id="76867"/>
    <lineage>
        <taxon>Eukaryota</taxon>
        <taxon>Fungi</taxon>
        <taxon>Dikarya</taxon>
        <taxon>Basidiomycota</taxon>
        <taxon>Agaricomycotina</taxon>
        <taxon>Agaricomycetes</taxon>
        <taxon>Agaricomycetidae</taxon>
        <taxon>Agaricales</taxon>
        <taxon>Agaricineae</taxon>
        <taxon>Hymenogastraceae</taxon>
        <taxon>Hebeloma</taxon>
    </lineage>
</organism>
<gene>
    <name evidence="2" type="ORF">M413DRAFT_9199</name>
</gene>
<sequence>MEGLNKGNKEHDDEYDEKHGKDHGKDHGKEQDEEHDKNLESDEARPSGKGNGKRGRLPLESKAIAGWKVIWFKVPIDKVAKLAGIHRQPTRDAANLWNDFQMWRQLVDPPSEKESMAECTVHIKAEYLKFKDDLSDKLEQIMPSMPFKLQPPKSAASMKKFMSFHWSFRYRANKALKMLKMAADQDLPKVINSLLENVPQTSEKHVDGILAQASEKPADGILACYRQKQ</sequence>
<dbReference type="AlphaFoldDB" id="A0A0C2YVH6"/>
<evidence type="ECO:0000256" key="1">
    <source>
        <dbReference type="SAM" id="MobiDB-lite"/>
    </source>
</evidence>
<name>A0A0C2YVH6_HEBCY</name>
<proteinExistence type="predicted"/>
<dbReference type="Proteomes" id="UP000053424">
    <property type="component" value="Unassembled WGS sequence"/>
</dbReference>
<feature type="region of interest" description="Disordered" evidence="1">
    <location>
        <begin position="1"/>
        <end position="56"/>
    </location>
</feature>
<dbReference type="HOGENOM" id="CLU_1209960_0_0_1"/>
<evidence type="ECO:0000313" key="2">
    <source>
        <dbReference type="EMBL" id="KIM45012.1"/>
    </source>
</evidence>
<reference evidence="2 3" key="1">
    <citation type="submission" date="2014-04" db="EMBL/GenBank/DDBJ databases">
        <authorList>
            <consortium name="DOE Joint Genome Institute"/>
            <person name="Kuo A."/>
            <person name="Gay G."/>
            <person name="Dore J."/>
            <person name="Kohler A."/>
            <person name="Nagy L.G."/>
            <person name="Floudas D."/>
            <person name="Copeland A."/>
            <person name="Barry K.W."/>
            <person name="Cichocki N."/>
            <person name="Veneault-Fourrey C."/>
            <person name="LaButti K."/>
            <person name="Lindquist E.A."/>
            <person name="Lipzen A."/>
            <person name="Lundell T."/>
            <person name="Morin E."/>
            <person name="Murat C."/>
            <person name="Sun H."/>
            <person name="Tunlid A."/>
            <person name="Henrissat B."/>
            <person name="Grigoriev I.V."/>
            <person name="Hibbett D.S."/>
            <person name="Martin F."/>
            <person name="Nordberg H.P."/>
            <person name="Cantor M.N."/>
            <person name="Hua S.X."/>
        </authorList>
    </citation>
    <scope>NUCLEOTIDE SEQUENCE [LARGE SCALE GENOMIC DNA]</scope>
    <source>
        <strain evidence="3">h7</strain>
    </source>
</reference>
<accession>A0A0C2YVH6</accession>
<keyword evidence="3" id="KW-1185">Reference proteome</keyword>
<evidence type="ECO:0000313" key="3">
    <source>
        <dbReference type="Proteomes" id="UP000053424"/>
    </source>
</evidence>
<dbReference type="EMBL" id="KN831773">
    <property type="protein sequence ID" value="KIM45012.1"/>
    <property type="molecule type" value="Genomic_DNA"/>
</dbReference>